<evidence type="ECO:0000256" key="1">
    <source>
        <dbReference type="SAM" id="MobiDB-lite"/>
    </source>
</evidence>
<gene>
    <name evidence="2" type="ORF">OU5_5327</name>
</gene>
<organism evidence="2 3">
    <name type="scientific">Pseudomonas mandelii JR-1</name>
    <dbReference type="NCBI Taxonomy" id="1147786"/>
    <lineage>
        <taxon>Bacteria</taxon>
        <taxon>Pseudomonadati</taxon>
        <taxon>Pseudomonadota</taxon>
        <taxon>Gammaproteobacteria</taxon>
        <taxon>Pseudomonadales</taxon>
        <taxon>Pseudomonadaceae</taxon>
        <taxon>Pseudomonas</taxon>
    </lineage>
</organism>
<proteinExistence type="predicted"/>
<evidence type="ECO:0000313" key="2">
    <source>
        <dbReference type="EMBL" id="AHZ72406.1"/>
    </source>
</evidence>
<sequence length="628" mass="70522">MAKPPKKIPNPNTPGTSSSSTRLSSEDDVPRVGPSGRNDTPVQGELTPPVPASNTLPGDTSQQQPVVVTHMPARTPHPFLQPENRVSWPLEQVDQLIRIGDTGLFMSKEQRLYAHIEYAGIGRVEPNANGDYQVYFPFAPDHAGPVLKKVEGKPLWSIFPSTPGEQKVGSRVTASTFAVPVHLINNPLVIRKLPAADGLGIRWHNLRSYVELLDEGIVQVVRNANGDYQATFGQEWTPSGPVLERVGLTRFWRRKAPTQTTDQLTARQPSSTVEEAGPSKRQRLEEHEQQPGPRGPEQQVIPLYPAHPTNENPCLWASWGKVNKPHSTESIQIGELHYETVPKVKNVPKVLNYLQHPQFQPSRFDLFEQMLHAKPWLQPVPVVLNSDGKWIVNSTRRLFEKPMTESVSTTFPDFSPVTSRAVAKRLFEYSGGSEVIARDGLYTTILTLDHWKERAGIFDAKFENPIDLLPVASRMDDEGTIISMVPPEFGEPLRRLDFLPRHFQMEWDSFVADRSDYNLKRLVSTALIRNGYDVFPLLNEHRNPKLIFKREGHDKVYFLKLGIVEKNAIGLKPSLAPELAYQALASQVGNEARQALITANQQNNIVWLLGGVQTTPSGWQSVFIIRER</sequence>
<feature type="compositionally biased region" description="Polar residues" evidence="1">
    <location>
        <begin position="52"/>
        <end position="63"/>
    </location>
</feature>
<dbReference type="EMBL" id="CP005960">
    <property type="protein sequence ID" value="AHZ72406.1"/>
    <property type="molecule type" value="Genomic_DNA"/>
</dbReference>
<feature type="region of interest" description="Disordered" evidence="1">
    <location>
        <begin position="254"/>
        <end position="305"/>
    </location>
</feature>
<evidence type="ECO:0000313" key="3">
    <source>
        <dbReference type="Proteomes" id="UP000026913"/>
    </source>
</evidence>
<feature type="region of interest" description="Disordered" evidence="1">
    <location>
        <begin position="1"/>
        <end position="63"/>
    </location>
</feature>
<feature type="compositionally biased region" description="Polar residues" evidence="1">
    <location>
        <begin position="257"/>
        <end position="273"/>
    </location>
</feature>
<feature type="compositionally biased region" description="Low complexity" evidence="1">
    <location>
        <begin position="290"/>
        <end position="299"/>
    </location>
</feature>
<feature type="compositionally biased region" description="Low complexity" evidence="1">
    <location>
        <begin position="13"/>
        <end position="23"/>
    </location>
</feature>
<dbReference type="Proteomes" id="UP000026913">
    <property type="component" value="Chromosome"/>
</dbReference>
<name>A0A024EII4_9PSED</name>
<accession>A0A024EII4</accession>
<dbReference type="AlphaFoldDB" id="A0A024EII4"/>
<dbReference type="KEGG" id="pman:OU5_5327"/>
<dbReference type="OrthoDB" id="7032300at2"/>
<dbReference type="HOGENOM" id="CLU_464482_0_0_6"/>
<protein>
    <submittedName>
        <fullName evidence="2">Uncharacterized protein</fullName>
    </submittedName>
</protein>
<reference evidence="2 3" key="1">
    <citation type="journal article" date="2012" name="J. Bacteriol.">
        <title>Genome sequence of cold-adapted Pseudomonas mandelii strain JR-1.</title>
        <authorList>
            <person name="Jang S.H."/>
            <person name="Kim J."/>
            <person name="Kim J."/>
            <person name="Hong S."/>
            <person name="Lee C."/>
        </authorList>
    </citation>
    <scope>NUCLEOTIDE SEQUENCE [LARGE SCALE GENOMIC DNA]</scope>
    <source>
        <strain evidence="2 3">JR-1</strain>
    </source>
</reference>
<dbReference type="RefSeq" id="WP_042932676.1">
    <property type="nucleotide sequence ID" value="NZ_CP005960.1"/>
</dbReference>